<keyword evidence="1" id="KW-1133">Transmembrane helix</keyword>
<feature type="transmembrane region" description="Helical" evidence="1">
    <location>
        <begin position="485"/>
        <end position="507"/>
    </location>
</feature>
<accession>A0A174Q6Q0</accession>
<name>A0A174Q6Q0_9FIRM</name>
<dbReference type="RefSeq" id="WP_022461105.1">
    <property type="nucleotide sequence ID" value="NZ_CAXSRP010000014.1"/>
</dbReference>
<dbReference type="OrthoDB" id="2985456at2"/>
<protein>
    <submittedName>
        <fullName evidence="3">Uncharacterized protein</fullName>
    </submittedName>
</protein>
<dbReference type="EMBL" id="CZAL01000014">
    <property type="protein sequence ID" value="CUP68943.1"/>
    <property type="molecule type" value="Genomic_DNA"/>
</dbReference>
<feature type="transmembrane region" description="Helical" evidence="1">
    <location>
        <begin position="363"/>
        <end position="381"/>
    </location>
</feature>
<feature type="transmembrane region" description="Helical" evidence="1">
    <location>
        <begin position="214"/>
        <end position="235"/>
    </location>
</feature>
<evidence type="ECO:0000313" key="7">
    <source>
        <dbReference type="Proteomes" id="UP000095709"/>
    </source>
</evidence>
<keyword evidence="1" id="KW-0812">Transmembrane</keyword>
<evidence type="ECO:0000313" key="8">
    <source>
        <dbReference type="Proteomes" id="UP000768180"/>
    </source>
</evidence>
<proteinExistence type="predicted"/>
<reference evidence="5 8" key="2">
    <citation type="journal article" date="2020" name="Cell Host Microbe">
        <title>Functional and Genomic Variation between Human-Derived Isolates of Lachnospiraceae Reveals Inter- and Intra-Species Diversity.</title>
        <authorList>
            <person name="Sorbara M.T."/>
            <person name="Littmann E.R."/>
            <person name="Fontana E."/>
            <person name="Moody T.U."/>
            <person name="Kohout C.E."/>
            <person name="Gjonbalaj M."/>
            <person name="Eaton V."/>
            <person name="Seok R."/>
            <person name="Leiner I.M."/>
            <person name="Pamer E.G."/>
        </authorList>
    </citation>
    <scope>NUCLEOTIDE SEQUENCE [LARGE SCALE GENOMIC DNA]</scope>
    <source>
        <strain evidence="5 8">MSK.14.54</strain>
    </source>
</reference>
<keyword evidence="1" id="KW-0472">Membrane</keyword>
<evidence type="ECO:0000313" key="4">
    <source>
        <dbReference type="EMBL" id="MCG4766249.1"/>
    </source>
</evidence>
<dbReference type="Proteomes" id="UP001199915">
    <property type="component" value="Unassembled WGS sequence"/>
</dbReference>
<evidence type="ECO:0000256" key="1">
    <source>
        <dbReference type="SAM" id="Phobius"/>
    </source>
</evidence>
<feature type="transmembrane region" description="Helical" evidence="1">
    <location>
        <begin position="70"/>
        <end position="86"/>
    </location>
</feature>
<evidence type="ECO:0000313" key="6">
    <source>
        <dbReference type="Proteomes" id="UP000095706"/>
    </source>
</evidence>
<dbReference type="EMBL" id="CYYV01000001">
    <property type="protein sequence ID" value="CUN36116.1"/>
    <property type="molecule type" value="Genomic_DNA"/>
</dbReference>
<sequence>MTMKWLTILQFLEIVAAYGIVTLFLPWLVLRKRFRRFSAAEQLTGYFFAGNFYIIYLVYLLQFLHISNRVTLTAGTVGPFLLVWIWKRRSKIPGVIEWVLENVERLLSGERGKKTSLVQLRGTIYRRFFRGKRKQWLNVLLELAVMGAAIAAITYVYGPNMIEAYGYKASDIPVHNYWINELDRNNIWVAGVYPYGFHIVIYYLHMVFGIKTYVLLRIFGVVQTYFVYLAMVVALKMVCKGRFTPYLGVLFYVMDIFNRNTYARFEGALPQEFSMIFILTSVCMAIRFFQEFAKEQKAEENEKKELDQNCRWYLIQFAIGFSLTLTIHFYSTMIAGLFCIGVAVGFCFRFARWKYFRRIMATGILSVLLSVLPMAAGVAMGKGLQGSLYWGLSVINGGKDDETEATDSLVENTELSTISESEGTENRDGGSTVSASQVEALKKAAEEKLAEQAKEQQKPLKERLKEKFAAVRSSIRVNVMNVKPYIVEITLGSIVLLAALGSLMVLLREIDFAGVIFSTAFYLLCMCCLQCASLLHLPALMDPNRCSIFLCYSVCFSWTLGADAIVHLLIRWWKKRWVSNVASILTLVIAVSAVISNGLLRKPIVVDALEDNGAIACVTNILKENRNFTWTICSADDELRMTEFYGYHYETITFLRELQDLEKNPEIIMPTQNVYFFVEKIPIDYAGSTNHKEVTVEGAEAPLPSAGGIEPYFAENRWYTMCHIYYWTQKFKELYPDEMEVYYETDSFICYRVQQNVNSPYNFAIDYGYNNPTPKAGSEEE</sequence>
<dbReference type="STRING" id="1150298.ERS852406_00063"/>
<dbReference type="AlphaFoldDB" id="A0A174Q6Q0"/>
<gene>
    <name evidence="2" type="ORF">ERS852406_00063</name>
    <name evidence="3" type="ORF">ERS852498_02566</name>
    <name evidence="5" type="ORF">G5B05_05015</name>
    <name evidence="4" type="ORF">L0N21_12140</name>
</gene>
<dbReference type="EMBL" id="JAAITQ010000006">
    <property type="protein sequence ID" value="NSE15779.1"/>
    <property type="molecule type" value="Genomic_DNA"/>
</dbReference>
<dbReference type="Proteomes" id="UP000768180">
    <property type="component" value="Unassembled WGS sequence"/>
</dbReference>
<feature type="transmembrane region" description="Helical" evidence="1">
    <location>
        <begin position="273"/>
        <end position="289"/>
    </location>
</feature>
<organism evidence="3 7">
    <name type="scientific">Fusicatenibacter saccharivorans</name>
    <dbReference type="NCBI Taxonomy" id="1150298"/>
    <lineage>
        <taxon>Bacteria</taxon>
        <taxon>Bacillati</taxon>
        <taxon>Bacillota</taxon>
        <taxon>Clostridia</taxon>
        <taxon>Lachnospirales</taxon>
        <taxon>Lachnospiraceae</taxon>
        <taxon>Fusicatenibacter</taxon>
    </lineage>
</organism>
<feature type="transmembrane region" description="Helical" evidence="1">
    <location>
        <begin position="6"/>
        <end position="31"/>
    </location>
</feature>
<reference evidence="6 7" key="1">
    <citation type="submission" date="2015-09" db="EMBL/GenBank/DDBJ databases">
        <authorList>
            <consortium name="Pathogen Informatics"/>
        </authorList>
    </citation>
    <scope>NUCLEOTIDE SEQUENCE [LARGE SCALE GENOMIC DNA]</scope>
    <source>
        <strain evidence="2 6">2789STDY5608849</strain>
        <strain evidence="3 7">2789STDY5834885</strain>
    </source>
</reference>
<feature type="transmembrane region" description="Helical" evidence="1">
    <location>
        <begin position="43"/>
        <end position="64"/>
    </location>
</feature>
<feature type="transmembrane region" description="Helical" evidence="1">
    <location>
        <begin position="310"/>
        <end position="327"/>
    </location>
</feature>
<feature type="transmembrane region" description="Helical" evidence="1">
    <location>
        <begin position="333"/>
        <end position="351"/>
    </location>
</feature>
<evidence type="ECO:0000313" key="2">
    <source>
        <dbReference type="EMBL" id="CUN36116.1"/>
    </source>
</evidence>
<feature type="transmembrane region" description="Helical" evidence="1">
    <location>
        <begin position="514"/>
        <end position="535"/>
    </location>
</feature>
<dbReference type="Proteomes" id="UP000095709">
    <property type="component" value="Unassembled WGS sequence"/>
</dbReference>
<dbReference type="EMBL" id="JAKNFS010000016">
    <property type="protein sequence ID" value="MCG4766249.1"/>
    <property type="molecule type" value="Genomic_DNA"/>
</dbReference>
<reference evidence="4" key="4">
    <citation type="submission" date="2022-01" db="EMBL/GenBank/DDBJ databases">
        <title>Collection of gut derived symbiotic bacterial strains cultured from healthy donors.</title>
        <authorList>
            <person name="Lin H."/>
            <person name="Kohout C."/>
            <person name="Waligurski E."/>
            <person name="Pamer E.G."/>
        </authorList>
    </citation>
    <scope>NUCLEOTIDE SEQUENCE</scope>
    <source>
        <strain evidence="4">DFI.5.49</strain>
    </source>
</reference>
<feature type="transmembrane region" description="Helical" evidence="1">
    <location>
        <begin position="136"/>
        <end position="157"/>
    </location>
</feature>
<evidence type="ECO:0000313" key="5">
    <source>
        <dbReference type="EMBL" id="NSE15779.1"/>
    </source>
</evidence>
<keyword evidence="8" id="KW-1185">Reference proteome</keyword>
<dbReference type="Proteomes" id="UP000095706">
    <property type="component" value="Unassembled WGS sequence"/>
</dbReference>
<reference evidence="5" key="3">
    <citation type="submission" date="2020-02" db="EMBL/GenBank/DDBJ databases">
        <authorList>
            <person name="Littmann E."/>
            <person name="Sorbara M."/>
        </authorList>
    </citation>
    <scope>NUCLEOTIDE SEQUENCE</scope>
    <source>
        <strain evidence="5">MSK.14.54</strain>
    </source>
</reference>
<feature type="transmembrane region" description="Helical" evidence="1">
    <location>
        <begin position="577"/>
        <end position="600"/>
    </location>
</feature>
<feature type="transmembrane region" description="Helical" evidence="1">
    <location>
        <begin position="187"/>
        <end position="207"/>
    </location>
</feature>
<feature type="transmembrane region" description="Helical" evidence="1">
    <location>
        <begin position="547"/>
        <end position="570"/>
    </location>
</feature>
<evidence type="ECO:0000313" key="3">
    <source>
        <dbReference type="EMBL" id="CUP68943.1"/>
    </source>
</evidence>